<dbReference type="EMBL" id="OAOP01000008">
    <property type="protein sequence ID" value="SNX74151.1"/>
    <property type="molecule type" value="Genomic_DNA"/>
</dbReference>
<keyword evidence="1" id="KW-0472">Membrane</keyword>
<dbReference type="AlphaFoldDB" id="A0A285D2V7"/>
<dbReference type="OrthoDB" id="4722315at2"/>
<keyword evidence="3" id="KW-1185">Reference proteome</keyword>
<evidence type="ECO:0000313" key="3">
    <source>
        <dbReference type="Proteomes" id="UP000219546"/>
    </source>
</evidence>
<dbReference type="InterPro" id="IPR010773">
    <property type="entry name" value="Mycophage_PG1_Gp7"/>
</dbReference>
<name>A0A285D2V7_9BACI</name>
<evidence type="ECO:0000313" key="2">
    <source>
        <dbReference type="EMBL" id="SNX74151.1"/>
    </source>
</evidence>
<keyword evidence="1" id="KW-1133">Transmembrane helix</keyword>
<dbReference type="Proteomes" id="UP000219546">
    <property type="component" value="Unassembled WGS sequence"/>
</dbReference>
<feature type="transmembrane region" description="Helical" evidence="1">
    <location>
        <begin position="92"/>
        <end position="116"/>
    </location>
</feature>
<evidence type="ECO:0000256" key="1">
    <source>
        <dbReference type="SAM" id="Phobius"/>
    </source>
</evidence>
<reference evidence="2 3" key="1">
    <citation type="submission" date="2017-08" db="EMBL/GenBank/DDBJ databases">
        <authorList>
            <person name="de Groot N.N."/>
        </authorList>
    </citation>
    <scope>NUCLEOTIDE SEQUENCE [LARGE SCALE GENOMIC DNA]</scope>
    <source>
        <strain evidence="2 3">JC228</strain>
    </source>
</reference>
<dbReference type="Pfam" id="PF07098">
    <property type="entry name" value="DUF1360"/>
    <property type="match status" value="1"/>
</dbReference>
<organism evidence="2 3">
    <name type="scientific">Bacillus oleivorans</name>
    <dbReference type="NCBI Taxonomy" id="1448271"/>
    <lineage>
        <taxon>Bacteria</taxon>
        <taxon>Bacillati</taxon>
        <taxon>Bacillota</taxon>
        <taxon>Bacilli</taxon>
        <taxon>Bacillales</taxon>
        <taxon>Bacillaceae</taxon>
        <taxon>Bacillus</taxon>
    </lineage>
</organism>
<protein>
    <submittedName>
        <fullName evidence="2">Uncharacterized protein DUF1360</fullName>
    </submittedName>
</protein>
<accession>A0A285D2V7</accession>
<sequence length="118" mass="13520">MDVPSVFDFFLLSLASFRLTRLVVFDKITEFIRRPFFVEWTEVNENGEVETYIKPKEKGFQSWVGELISCYWCTGVWSALGLYGGYLAYPSLFQPIIVVLAIAGLAALIETIVHFVQR</sequence>
<keyword evidence="1" id="KW-0812">Transmembrane</keyword>
<proteinExistence type="predicted"/>
<feature type="transmembrane region" description="Helical" evidence="1">
    <location>
        <begin position="63"/>
        <end position="86"/>
    </location>
</feature>
<gene>
    <name evidence="2" type="ORF">SAMN05877753_108180</name>
</gene>
<dbReference type="RefSeq" id="WP_097159810.1">
    <property type="nucleotide sequence ID" value="NZ_JBEPMQ010000008.1"/>
</dbReference>